<gene>
    <name evidence="2" type="ORF">X929_04850</name>
</gene>
<dbReference type="SUPFAM" id="SSF53850">
    <property type="entry name" value="Periplasmic binding protein-like II"/>
    <property type="match status" value="1"/>
</dbReference>
<dbReference type="Pfam" id="PF04069">
    <property type="entry name" value="OpuAC"/>
    <property type="match status" value="1"/>
</dbReference>
<dbReference type="Gene3D" id="3.40.190.10">
    <property type="entry name" value="Periplasmic binding protein-like II"/>
    <property type="match status" value="1"/>
</dbReference>
<feature type="domain" description="ABC-type glycine betaine transport system substrate-binding" evidence="1">
    <location>
        <begin position="22"/>
        <end position="288"/>
    </location>
</feature>
<dbReference type="InterPro" id="IPR007210">
    <property type="entry name" value="ABC_Gly_betaine_transp_sub-bd"/>
</dbReference>
<dbReference type="EMBL" id="AZRL01000012">
    <property type="protein sequence ID" value="PNR96421.1"/>
    <property type="molecule type" value="Genomic_DNA"/>
</dbReference>
<accession>A0A2K1P0W7</accession>
<name>A0A2K1P0W7_9BACT</name>
<sequence>MKKLTILALFVVFSLTAIFGATLTVGIRYFTEHYILGNLASLLLEENGFNVVKRDGLHALPSREGLITGQIDILAEYTGTAWATYLGQEEMITDPDELFEKVKELDAKNGVVWLDRINVNNTYALAIRQEDYEKYGFETLSDLVAYWNEHPSEFLVGVDHEFYERPDGFFAFADHYGLDIPESQVLTMQTGLTYEAIANNKIDIAMVFTTDPQILKYNLHVLEDDKNFWPYYHISFIVRKDVLDEYPEIEEILRPLTMYLNEDILIRLNYRVDIEGLEPEVVARDYLEGLGLID</sequence>
<reference evidence="2 3" key="1">
    <citation type="submission" date="2013-12" db="EMBL/GenBank/DDBJ databases">
        <title>Comparative genomics of Petrotoga isolates.</title>
        <authorList>
            <person name="Nesbo C.L."/>
            <person name="Charchuk R."/>
            <person name="Chow K."/>
        </authorList>
    </citation>
    <scope>NUCLEOTIDE SEQUENCE [LARGE SCALE GENOMIC DNA]</scope>
    <source>
        <strain evidence="2 3">DSM 13574</strain>
    </source>
</reference>
<dbReference type="CDD" id="cd13528">
    <property type="entry name" value="PBP2_osmoprotectants"/>
    <property type="match status" value="1"/>
</dbReference>
<dbReference type="GO" id="GO:0022857">
    <property type="term" value="F:transmembrane transporter activity"/>
    <property type="evidence" value="ECO:0007669"/>
    <property type="project" value="InterPro"/>
</dbReference>
<protein>
    <submittedName>
        <fullName evidence="2">Glycine/betaine ABC transporter substrate-binding protein</fullName>
    </submittedName>
</protein>
<evidence type="ECO:0000313" key="2">
    <source>
        <dbReference type="EMBL" id="PNR96421.1"/>
    </source>
</evidence>
<comment type="caution">
    <text evidence="2">The sequence shown here is derived from an EMBL/GenBank/DDBJ whole genome shotgun (WGS) entry which is preliminary data.</text>
</comment>
<evidence type="ECO:0000259" key="1">
    <source>
        <dbReference type="Pfam" id="PF04069"/>
    </source>
</evidence>
<evidence type="ECO:0000313" key="3">
    <source>
        <dbReference type="Proteomes" id="UP000236434"/>
    </source>
</evidence>
<dbReference type="Proteomes" id="UP000236434">
    <property type="component" value="Unassembled WGS sequence"/>
</dbReference>
<proteinExistence type="predicted"/>
<dbReference type="Gene3D" id="3.40.190.120">
    <property type="entry name" value="Osmoprotection protein (prox), domain 2"/>
    <property type="match status" value="1"/>
</dbReference>
<organism evidence="2 3">
    <name type="scientific">Petrotoga olearia DSM 13574</name>
    <dbReference type="NCBI Taxonomy" id="1122955"/>
    <lineage>
        <taxon>Bacteria</taxon>
        <taxon>Thermotogati</taxon>
        <taxon>Thermotogota</taxon>
        <taxon>Thermotogae</taxon>
        <taxon>Petrotogales</taxon>
        <taxon>Petrotogaceae</taxon>
        <taxon>Petrotoga</taxon>
    </lineage>
</organism>
<dbReference type="AlphaFoldDB" id="A0A2K1P0W7"/>
<dbReference type="GO" id="GO:0043190">
    <property type="term" value="C:ATP-binding cassette (ABC) transporter complex"/>
    <property type="evidence" value="ECO:0007669"/>
    <property type="project" value="InterPro"/>
</dbReference>